<dbReference type="Proteomes" id="UP000184268">
    <property type="component" value="Unassembled WGS sequence"/>
</dbReference>
<evidence type="ECO:0000313" key="1">
    <source>
        <dbReference type="EMBL" id="SHG86691.1"/>
    </source>
</evidence>
<dbReference type="STRING" id="299255.SAMN02745129_0967"/>
<dbReference type="AlphaFoldDB" id="A0A1M5NB27"/>
<protein>
    <submittedName>
        <fullName evidence="1">Uncharacterized protein</fullName>
    </submittedName>
</protein>
<proteinExistence type="predicted"/>
<dbReference type="RefSeq" id="WP_067654534.1">
    <property type="nucleotide sequence ID" value="NZ_FQXG01000001.1"/>
</dbReference>
<reference evidence="1 2" key="1">
    <citation type="submission" date="2016-11" db="EMBL/GenBank/DDBJ databases">
        <authorList>
            <person name="Jaros S."/>
            <person name="Januszkiewicz K."/>
            <person name="Wedrychowicz H."/>
        </authorList>
    </citation>
    <scope>NUCLEOTIDE SEQUENCE [LARGE SCALE GENOMIC DNA]</scope>
    <source>
        <strain evidence="1 2">DSM 16917</strain>
    </source>
</reference>
<accession>A0A1M5NB27</accession>
<dbReference type="OrthoDB" id="6400548at2"/>
<name>A0A1M5NB27_9GAMM</name>
<dbReference type="EMBL" id="FQXG01000001">
    <property type="protein sequence ID" value="SHG86691.1"/>
    <property type="molecule type" value="Genomic_DNA"/>
</dbReference>
<organism evidence="1 2">
    <name type="scientific">Ferrimonas marina</name>
    <dbReference type="NCBI Taxonomy" id="299255"/>
    <lineage>
        <taxon>Bacteria</taxon>
        <taxon>Pseudomonadati</taxon>
        <taxon>Pseudomonadota</taxon>
        <taxon>Gammaproteobacteria</taxon>
        <taxon>Alteromonadales</taxon>
        <taxon>Ferrimonadaceae</taxon>
        <taxon>Ferrimonas</taxon>
    </lineage>
</organism>
<keyword evidence="2" id="KW-1185">Reference proteome</keyword>
<gene>
    <name evidence="1" type="ORF">SAMN02745129_0967</name>
</gene>
<evidence type="ECO:0000313" key="2">
    <source>
        <dbReference type="Proteomes" id="UP000184268"/>
    </source>
</evidence>
<sequence length="401" mass="45237">MNPDAWRILAQAASGNALLQAVNQACFRATGWPIAALAQRLDDQVRLVAISDRGQLQPTGVYPLEQAPCQLLYRPHHPEHSHLLCGHLERFPLWRLRQQWGLQSYYACRIDTPLGEFHLFLADRQRRAEQELPRTLLNTAAQRIAADLVARQQQLHQQQLEQALQVNPQAFVRIDPQGRMRDPSYGLSALWQCPLADLQDSDWTRWQQHRPALLGPLVRGDQPSSGPAVDGYQAQLLPIDPASGHLLVLTPSQANALPLSQGLPNQQDFRERLRQELARLARNQQVAALIFIQYQGEHTPPWPELAADLRQVLRSEDVVAQLDANSLALLTACFDHHGEAPRQQIQAIANKVDKQVSQWIQACSLEGESQLAVRLITQWDHDLTQLLDPEEATRWSLASPL</sequence>